<protein>
    <submittedName>
        <fullName evidence="1">Uncharacterized protein</fullName>
    </submittedName>
</protein>
<dbReference type="AlphaFoldDB" id="A0A4Y2A3V6"/>
<dbReference type="EMBL" id="BGPR01000004">
    <property type="protein sequence ID" value="GBL74055.1"/>
    <property type="molecule type" value="Genomic_DNA"/>
</dbReference>
<accession>A0A4Y2A3V6</accession>
<evidence type="ECO:0000313" key="1">
    <source>
        <dbReference type="EMBL" id="GBL74055.1"/>
    </source>
</evidence>
<organism evidence="1 2">
    <name type="scientific">Araneus ventricosus</name>
    <name type="common">Orbweaver spider</name>
    <name type="synonym">Epeira ventricosa</name>
    <dbReference type="NCBI Taxonomy" id="182803"/>
    <lineage>
        <taxon>Eukaryota</taxon>
        <taxon>Metazoa</taxon>
        <taxon>Ecdysozoa</taxon>
        <taxon>Arthropoda</taxon>
        <taxon>Chelicerata</taxon>
        <taxon>Arachnida</taxon>
        <taxon>Araneae</taxon>
        <taxon>Araneomorphae</taxon>
        <taxon>Entelegynae</taxon>
        <taxon>Araneoidea</taxon>
        <taxon>Araneidae</taxon>
        <taxon>Araneus</taxon>
    </lineage>
</organism>
<dbReference type="Proteomes" id="UP000499080">
    <property type="component" value="Unassembled WGS sequence"/>
</dbReference>
<proteinExistence type="predicted"/>
<keyword evidence="2" id="KW-1185">Reference proteome</keyword>
<reference evidence="1 2" key="1">
    <citation type="journal article" date="2019" name="Sci. Rep.">
        <title>Orb-weaving spider Araneus ventricosus genome elucidates the spidroin gene catalogue.</title>
        <authorList>
            <person name="Kono N."/>
            <person name="Nakamura H."/>
            <person name="Ohtoshi R."/>
            <person name="Moran D.A.P."/>
            <person name="Shinohara A."/>
            <person name="Yoshida Y."/>
            <person name="Fujiwara M."/>
            <person name="Mori M."/>
            <person name="Tomita M."/>
            <person name="Arakawa K."/>
        </authorList>
    </citation>
    <scope>NUCLEOTIDE SEQUENCE [LARGE SCALE GENOMIC DNA]</scope>
</reference>
<evidence type="ECO:0000313" key="2">
    <source>
        <dbReference type="Proteomes" id="UP000499080"/>
    </source>
</evidence>
<comment type="caution">
    <text evidence="1">The sequence shown here is derived from an EMBL/GenBank/DDBJ whole genome shotgun (WGS) entry which is preliminary data.</text>
</comment>
<name>A0A4Y2A3V6_ARAVE</name>
<sequence length="107" mass="12237">MYRVQVGISVKWLSWHPVSKLLHHTSKRMFDLKARFNAYQAHHIADLWWNCVSNLEPSGPKVKTGAVWPGMALVPLNPTQPTSPKPYQGSTKIMNVRNGKMHIQINH</sequence>
<gene>
    <name evidence="1" type="ORF">AVEN_230963_1</name>
</gene>